<keyword evidence="1" id="KW-1133">Transmembrane helix</keyword>
<reference evidence="4" key="1">
    <citation type="submission" date="2022-08" db="EMBL/GenBank/DDBJ databases">
        <authorList>
            <person name="Vandamme P."/>
            <person name="Hettiarachchi A."/>
            <person name="Peeters C."/>
            <person name="Cnockaert M."/>
            <person name="Carlier A."/>
        </authorList>
    </citation>
    <scope>NUCLEOTIDE SEQUENCE</scope>
    <source>
        <strain evidence="4">LMG 31809</strain>
    </source>
</reference>
<keyword evidence="2" id="KW-0732">Signal</keyword>
<evidence type="ECO:0000313" key="5">
    <source>
        <dbReference type="Proteomes" id="UP001141619"/>
    </source>
</evidence>
<feature type="domain" description="Ice-binding protein C-terminal" evidence="3">
    <location>
        <begin position="161"/>
        <end position="186"/>
    </location>
</feature>
<keyword evidence="1" id="KW-0812">Transmembrane</keyword>
<reference evidence="4" key="2">
    <citation type="journal article" date="2023" name="Syst. Appl. Microbiol.">
        <title>Govania unica gen. nov., sp. nov., a rare biosphere bacterium that represents a novel family in the class Alphaproteobacteria.</title>
        <authorList>
            <person name="Vandamme P."/>
            <person name="Peeters C."/>
            <person name="Hettiarachchi A."/>
            <person name="Cnockaert M."/>
            <person name="Carlier A."/>
        </authorList>
    </citation>
    <scope>NUCLEOTIDE SEQUENCE</scope>
    <source>
        <strain evidence="4">LMG 31809</strain>
    </source>
</reference>
<evidence type="ECO:0000259" key="3">
    <source>
        <dbReference type="Pfam" id="PF07589"/>
    </source>
</evidence>
<proteinExistence type="predicted"/>
<feature type="signal peptide" evidence="2">
    <location>
        <begin position="1"/>
        <end position="22"/>
    </location>
</feature>
<comment type="caution">
    <text evidence="4">The sequence shown here is derived from an EMBL/GenBank/DDBJ whole genome shotgun (WGS) entry which is preliminary data.</text>
</comment>
<protein>
    <submittedName>
        <fullName evidence="4">PEP-CTERM sorting domain-containing protein</fullName>
    </submittedName>
</protein>
<dbReference type="Proteomes" id="UP001141619">
    <property type="component" value="Unassembled WGS sequence"/>
</dbReference>
<gene>
    <name evidence="4" type="ORF">NYP16_08170</name>
</gene>
<evidence type="ECO:0000256" key="1">
    <source>
        <dbReference type="SAM" id="Phobius"/>
    </source>
</evidence>
<evidence type="ECO:0000256" key="2">
    <source>
        <dbReference type="SAM" id="SignalP"/>
    </source>
</evidence>
<dbReference type="RefSeq" id="WP_274943631.1">
    <property type="nucleotide sequence ID" value="NZ_JANWOI010000003.1"/>
</dbReference>
<feature type="transmembrane region" description="Helical" evidence="1">
    <location>
        <begin position="165"/>
        <end position="182"/>
    </location>
</feature>
<dbReference type="AlphaFoldDB" id="A0A9X3Z7F4"/>
<dbReference type="NCBIfam" id="TIGR02595">
    <property type="entry name" value="PEP_CTERM"/>
    <property type="match status" value="1"/>
</dbReference>
<sequence>MMRIWMLAVAAAMMFGATTAEASLMGSQVKVNYYFPDLAHVYTTQTVTVGAGSEITCPGASPSCATMRIFDLDIAASSLTVRLGFHDSFTPALFNGFSFEDLDFGDGAVLSGVALDTNILGLDLSRVSFGDHFVRINLRELGFTSQSFFALNFTTSDAALVPEPGALGLLGLGLITLGAGLGRRRKI</sequence>
<feature type="chain" id="PRO_5040932937" evidence="2">
    <location>
        <begin position="23"/>
        <end position="187"/>
    </location>
</feature>
<accession>A0A9X3Z7F4</accession>
<evidence type="ECO:0000313" key="4">
    <source>
        <dbReference type="EMBL" id="MDA5193924.1"/>
    </source>
</evidence>
<dbReference type="Pfam" id="PF07589">
    <property type="entry name" value="PEP-CTERM"/>
    <property type="match status" value="1"/>
</dbReference>
<dbReference type="InterPro" id="IPR013424">
    <property type="entry name" value="Ice-binding_C"/>
</dbReference>
<name>A0A9X3Z7F4_9PROT</name>
<organism evidence="4 5">
    <name type="scientific">Govanella unica</name>
    <dbReference type="NCBI Taxonomy" id="2975056"/>
    <lineage>
        <taxon>Bacteria</taxon>
        <taxon>Pseudomonadati</taxon>
        <taxon>Pseudomonadota</taxon>
        <taxon>Alphaproteobacteria</taxon>
        <taxon>Emcibacterales</taxon>
        <taxon>Govanellaceae</taxon>
        <taxon>Govanella</taxon>
    </lineage>
</organism>
<keyword evidence="5" id="KW-1185">Reference proteome</keyword>
<keyword evidence="1" id="KW-0472">Membrane</keyword>
<dbReference type="EMBL" id="JANWOI010000003">
    <property type="protein sequence ID" value="MDA5193924.1"/>
    <property type="molecule type" value="Genomic_DNA"/>
</dbReference>